<sequence length="84" mass="9787">MKEFAKKILGFAFKDPEPVLYLRRYDLPNAGDINAAAERAVERSIRERGEERTQKNELQEYQKICFRQGATWAIGEILERIDGK</sequence>
<name>A0A6J5MZX8_9CAUD</name>
<organism evidence="1">
    <name type="scientific">uncultured Caudovirales phage</name>
    <dbReference type="NCBI Taxonomy" id="2100421"/>
    <lineage>
        <taxon>Viruses</taxon>
        <taxon>Duplodnaviria</taxon>
        <taxon>Heunggongvirae</taxon>
        <taxon>Uroviricota</taxon>
        <taxon>Caudoviricetes</taxon>
        <taxon>Peduoviridae</taxon>
        <taxon>Maltschvirus</taxon>
        <taxon>Maltschvirus maltsch</taxon>
    </lineage>
</organism>
<accession>A0A6J5MZX8</accession>
<evidence type="ECO:0000313" key="1">
    <source>
        <dbReference type="EMBL" id="CAB4151567.1"/>
    </source>
</evidence>
<proteinExistence type="predicted"/>
<protein>
    <submittedName>
        <fullName evidence="1">Uncharacterized protein</fullName>
    </submittedName>
</protein>
<dbReference type="EMBL" id="LR796555">
    <property type="protein sequence ID" value="CAB4151567.1"/>
    <property type="molecule type" value="Genomic_DNA"/>
</dbReference>
<gene>
    <name evidence="1" type="ORF">UFOVP591_24</name>
</gene>
<reference evidence="1" key="1">
    <citation type="submission" date="2020-04" db="EMBL/GenBank/DDBJ databases">
        <authorList>
            <person name="Chiriac C."/>
            <person name="Salcher M."/>
            <person name="Ghai R."/>
            <person name="Kavagutti S V."/>
        </authorList>
    </citation>
    <scope>NUCLEOTIDE SEQUENCE</scope>
</reference>